<dbReference type="Proteomes" id="UP001652623">
    <property type="component" value="Chromosome 7"/>
</dbReference>
<dbReference type="InterPro" id="IPR024752">
    <property type="entry name" value="Myb/SANT-like_dom"/>
</dbReference>
<dbReference type="PANTHER" id="PTHR47584">
    <property type="match status" value="1"/>
</dbReference>
<dbReference type="Pfam" id="PF12776">
    <property type="entry name" value="Myb_DNA-bind_3"/>
    <property type="match status" value="1"/>
</dbReference>
<dbReference type="GeneID" id="125423734"/>
<dbReference type="InterPro" id="IPR045026">
    <property type="entry name" value="LIMYB"/>
</dbReference>
<organism evidence="3 4">
    <name type="scientific">Ziziphus jujuba</name>
    <name type="common">Chinese jujube</name>
    <name type="synonym">Ziziphus sativa</name>
    <dbReference type="NCBI Taxonomy" id="326968"/>
    <lineage>
        <taxon>Eukaryota</taxon>
        <taxon>Viridiplantae</taxon>
        <taxon>Streptophyta</taxon>
        <taxon>Embryophyta</taxon>
        <taxon>Tracheophyta</taxon>
        <taxon>Spermatophyta</taxon>
        <taxon>Magnoliopsida</taxon>
        <taxon>eudicotyledons</taxon>
        <taxon>Gunneridae</taxon>
        <taxon>Pentapetalae</taxon>
        <taxon>rosids</taxon>
        <taxon>fabids</taxon>
        <taxon>Rosales</taxon>
        <taxon>Rhamnaceae</taxon>
        <taxon>Paliureae</taxon>
        <taxon>Ziziphus</taxon>
    </lineage>
</organism>
<sequence>MENDGGDDSNLWGTTNEKIYIDVMVDLINKGGMKDGQFSSKEWTNMLEALNNKSKRNYNMKQIKPKFNRLRSKHREFSELLQQTGFGWDAETNTVNATDEMWQNYIRVHPKATQFRKKGCEHYKLLGIIFNKSTATGVFRHASTSDPPNTDDEMELEAESAHVNISRDNPFSTLDKLTSNLRKRTTSSSSERRSKKETRS</sequence>
<feature type="compositionally biased region" description="Acidic residues" evidence="1">
    <location>
        <begin position="149"/>
        <end position="158"/>
    </location>
</feature>
<name>A0ABM3ISW6_ZIZJJ</name>
<accession>A0ABM3ISW6</accession>
<evidence type="ECO:0000259" key="2">
    <source>
        <dbReference type="Pfam" id="PF12776"/>
    </source>
</evidence>
<feature type="compositionally biased region" description="Basic and acidic residues" evidence="1">
    <location>
        <begin position="190"/>
        <end position="200"/>
    </location>
</feature>
<feature type="domain" description="Myb/SANT-like" evidence="2">
    <location>
        <begin position="12"/>
        <end position="105"/>
    </location>
</feature>
<evidence type="ECO:0000313" key="3">
    <source>
        <dbReference type="Proteomes" id="UP001652623"/>
    </source>
</evidence>
<gene>
    <name evidence="4" type="primary">LOC125423734</name>
</gene>
<keyword evidence="3" id="KW-1185">Reference proteome</keyword>
<feature type="region of interest" description="Disordered" evidence="1">
    <location>
        <begin position="140"/>
        <end position="200"/>
    </location>
</feature>
<dbReference type="RefSeq" id="XP_048334822.2">
    <property type="nucleotide sequence ID" value="XM_048478865.2"/>
</dbReference>
<protein>
    <submittedName>
        <fullName evidence="4">L10-interacting MYB domain-containing protein-like</fullName>
    </submittedName>
</protein>
<feature type="compositionally biased region" description="Polar residues" evidence="1">
    <location>
        <begin position="166"/>
        <end position="180"/>
    </location>
</feature>
<reference evidence="4" key="1">
    <citation type="submission" date="2025-08" db="UniProtKB">
        <authorList>
            <consortium name="RefSeq"/>
        </authorList>
    </citation>
    <scope>IDENTIFICATION</scope>
    <source>
        <tissue evidence="4">Seedling</tissue>
    </source>
</reference>
<evidence type="ECO:0000313" key="4">
    <source>
        <dbReference type="RefSeq" id="XP_048334822.2"/>
    </source>
</evidence>
<dbReference type="PANTHER" id="PTHR47584:SF14">
    <property type="entry name" value="L10-INTERACTING MYB DOMAIN-CONTAINING PROTEIN-LIKE"/>
    <property type="match status" value="1"/>
</dbReference>
<proteinExistence type="predicted"/>
<evidence type="ECO:0000256" key="1">
    <source>
        <dbReference type="SAM" id="MobiDB-lite"/>
    </source>
</evidence>